<keyword evidence="3" id="KW-1185">Reference proteome</keyword>
<feature type="domain" description="HRDC" evidence="1">
    <location>
        <begin position="105"/>
        <end position="185"/>
    </location>
</feature>
<dbReference type="InterPro" id="IPR010997">
    <property type="entry name" value="HRDC-like_sf"/>
</dbReference>
<dbReference type="SMART" id="SM00341">
    <property type="entry name" value="HRDC"/>
    <property type="match status" value="1"/>
</dbReference>
<dbReference type="Gene3D" id="1.10.150.80">
    <property type="entry name" value="HRDC domain"/>
    <property type="match status" value="1"/>
</dbReference>
<organism evidence="2 3">
    <name type="scientific">Cohnella kolymensis</name>
    <dbReference type="NCBI Taxonomy" id="1590652"/>
    <lineage>
        <taxon>Bacteria</taxon>
        <taxon>Bacillati</taxon>
        <taxon>Bacillota</taxon>
        <taxon>Bacilli</taxon>
        <taxon>Bacillales</taxon>
        <taxon>Paenibacillaceae</taxon>
        <taxon>Cohnella</taxon>
    </lineage>
</organism>
<proteinExistence type="predicted"/>
<evidence type="ECO:0000313" key="2">
    <source>
        <dbReference type="EMBL" id="KIL35990.1"/>
    </source>
</evidence>
<dbReference type="InterPro" id="IPR002121">
    <property type="entry name" value="HRDC_dom"/>
</dbReference>
<dbReference type="Proteomes" id="UP000054526">
    <property type="component" value="Unassembled WGS sequence"/>
</dbReference>
<accession>A0ABR5A4R7</accession>
<dbReference type="EMBL" id="JXAL01000016">
    <property type="protein sequence ID" value="KIL35990.1"/>
    <property type="molecule type" value="Genomic_DNA"/>
</dbReference>
<dbReference type="SUPFAM" id="SSF47819">
    <property type="entry name" value="HRDC-like"/>
    <property type="match status" value="1"/>
</dbReference>
<gene>
    <name evidence="2" type="ORF">SD71_11705</name>
</gene>
<comment type="caution">
    <text evidence="2">The sequence shown here is derived from an EMBL/GenBank/DDBJ whole genome shotgun (WGS) entry which is preliminary data.</text>
</comment>
<name>A0ABR5A4R7_9BACL</name>
<dbReference type="PROSITE" id="PS50967">
    <property type="entry name" value="HRDC"/>
    <property type="match status" value="1"/>
</dbReference>
<evidence type="ECO:0000313" key="3">
    <source>
        <dbReference type="Proteomes" id="UP000054526"/>
    </source>
</evidence>
<reference evidence="2 3" key="1">
    <citation type="submission" date="2014-12" db="EMBL/GenBank/DDBJ databases">
        <title>Draft genome sequence of Cohnella kolymensis strain B-2846.</title>
        <authorList>
            <person name="Karlyshev A.V."/>
            <person name="Kudryashova E.B."/>
        </authorList>
    </citation>
    <scope>NUCLEOTIDE SEQUENCE [LARGE SCALE GENOMIC DNA]</scope>
    <source>
        <strain evidence="2 3">VKM B-2846</strain>
    </source>
</reference>
<dbReference type="InterPro" id="IPR044876">
    <property type="entry name" value="HRDC_dom_sf"/>
</dbReference>
<protein>
    <recommendedName>
        <fullName evidence="1">HRDC domain-containing protein</fullName>
    </recommendedName>
</protein>
<evidence type="ECO:0000259" key="1">
    <source>
        <dbReference type="PROSITE" id="PS50967"/>
    </source>
</evidence>
<dbReference type="Pfam" id="PF00570">
    <property type="entry name" value="HRDC"/>
    <property type="match status" value="1"/>
</dbReference>
<dbReference type="RefSeq" id="WP_041062936.1">
    <property type="nucleotide sequence ID" value="NZ_JXAL01000016.1"/>
</dbReference>
<sequence length="333" mass="38593">MQVVFLNQFERLDGNGEARAQVVIGEDQGIWSAGWRSVQPDASTLDDVWYEGMSWEELLAAFRHGVAGKMRQGFRPLLDGMLEETPFWERRPSLPLLLQCYADMQEDVEELLNGLRLWRRAKAAEEKRSAYLVATNRELQMLAVYIPHTMEELGQIPGFGKIKTERYGKDLLEMLKDVERTHSFPLEGWVSKAVNEDQLCSWMFQQKEERYGKALSSVQEKRSLLSGIRDGRTLGELENELSCPRRKLLERIERLDEEGYDVLPVVEKELSGLTAEESLQIESALNELGDRYLKPLLRKVYGDVTSSEQEVERQYEKLRMMRIRFRRVSKAAI</sequence>